<evidence type="ECO:0000313" key="3">
    <source>
        <dbReference type="EMBL" id="CAG5124717.1"/>
    </source>
</evidence>
<comment type="caution">
    <text evidence="3">The sequence shown here is derived from an EMBL/GenBank/DDBJ whole genome shotgun (WGS) entry which is preliminary data.</text>
</comment>
<dbReference type="Gene3D" id="3.80.10.10">
    <property type="entry name" value="Ribonuclease Inhibitor"/>
    <property type="match status" value="3"/>
</dbReference>
<dbReference type="SUPFAM" id="SSF52058">
    <property type="entry name" value="L domain-like"/>
    <property type="match status" value="2"/>
</dbReference>
<evidence type="ECO:0000256" key="1">
    <source>
        <dbReference type="ARBA" id="ARBA00022729"/>
    </source>
</evidence>
<gene>
    <name evidence="3" type="ORF">CUNI_LOCUS10275</name>
</gene>
<dbReference type="GO" id="GO:0031012">
    <property type="term" value="C:extracellular matrix"/>
    <property type="evidence" value="ECO:0007669"/>
    <property type="project" value="TreeGrafter"/>
</dbReference>
<dbReference type="OrthoDB" id="676979at2759"/>
<dbReference type="PANTHER" id="PTHR24373:SF370">
    <property type="entry name" value="FISH-LIPS, ISOFORM E"/>
    <property type="match status" value="1"/>
</dbReference>
<name>A0A8S3Z5A2_9EUPU</name>
<dbReference type="InterPro" id="IPR050328">
    <property type="entry name" value="Dev_Immune_Receptor"/>
</dbReference>
<sequence length="490" mass="54478">MFLWVCVMIAGLSISGIGFASGDVCLYQECDCQGSYIECQSRNLTSVPKLVSNNTNNTVFTILVLDANRLTKIVSGSLPPNLREISLTLNPIASIDDDAFNQSATTLETLRFDGAHFTRIPDAFLHLHNLKNLYIYNTPIRDWNPNAMRNIGNTIETLFLGSVGLTSWPDWFHDFAHFYNVYLADSSFTSVPDNAFAMSENTLVTLSIINGRLMAVPKSLANHTALKSIHLQDNQITDLTWLPHLSNVSDIDLNFNNISDAGMLSYVLRPYANSLKNLGLVGNQLTVIPDLSYLTQIGSLDFGRNRLSDPNSGVMPSNVYALSFAFNWLPSIPRVYRHLTGVTELFMPSNLVTQIQGSDFLPLIMFVLLENNLISELTDDSFPLNSSIISVNLNNNPIVKISAQALSSIPRLRELRLQQSKLTRLPLFLASLNHIFVFDISNSTDLVCTCEEKSLQMWILSLPPEDVLGNCGDTSVYNFFTTLSQSCPTQ</sequence>
<evidence type="ECO:0000256" key="2">
    <source>
        <dbReference type="SAM" id="SignalP"/>
    </source>
</evidence>
<dbReference type="PANTHER" id="PTHR24373">
    <property type="entry name" value="SLIT RELATED LEUCINE-RICH REPEAT NEURONAL PROTEIN"/>
    <property type="match status" value="1"/>
</dbReference>
<protein>
    <submittedName>
        <fullName evidence="3">Uncharacterized protein</fullName>
    </submittedName>
</protein>
<dbReference type="PROSITE" id="PS51450">
    <property type="entry name" value="LRR"/>
    <property type="match status" value="2"/>
</dbReference>
<reference evidence="3" key="1">
    <citation type="submission" date="2021-04" db="EMBL/GenBank/DDBJ databases">
        <authorList>
            <consortium name="Molecular Ecology Group"/>
        </authorList>
    </citation>
    <scope>NUCLEOTIDE SEQUENCE</scope>
</reference>
<proteinExistence type="predicted"/>
<keyword evidence="4" id="KW-1185">Reference proteome</keyword>
<keyword evidence="1 2" id="KW-0732">Signal</keyword>
<dbReference type="InterPro" id="IPR001611">
    <property type="entry name" value="Leu-rich_rpt"/>
</dbReference>
<dbReference type="EMBL" id="CAJHNH020001857">
    <property type="protein sequence ID" value="CAG5124717.1"/>
    <property type="molecule type" value="Genomic_DNA"/>
</dbReference>
<dbReference type="InterPro" id="IPR032675">
    <property type="entry name" value="LRR_dom_sf"/>
</dbReference>
<dbReference type="Proteomes" id="UP000678393">
    <property type="component" value="Unassembled WGS sequence"/>
</dbReference>
<dbReference type="Pfam" id="PF13855">
    <property type="entry name" value="LRR_8"/>
    <property type="match status" value="1"/>
</dbReference>
<organism evidence="3 4">
    <name type="scientific">Candidula unifasciata</name>
    <dbReference type="NCBI Taxonomy" id="100452"/>
    <lineage>
        <taxon>Eukaryota</taxon>
        <taxon>Metazoa</taxon>
        <taxon>Spiralia</taxon>
        <taxon>Lophotrochozoa</taxon>
        <taxon>Mollusca</taxon>
        <taxon>Gastropoda</taxon>
        <taxon>Heterobranchia</taxon>
        <taxon>Euthyneura</taxon>
        <taxon>Panpulmonata</taxon>
        <taxon>Eupulmonata</taxon>
        <taxon>Stylommatophora</taxon>
        <taxon>Helicina</taxon>
        <taxon>Helicoidea</taxon>
        <taxon>Geomitridae</taxon>
        <taxon>Candidula</taxon>
    </lineage>
</organism>
<dbReference type="GO" id="GO:0005615">
    <property type="term" value="C:extracellular space"/>
    <property type="evidence" value="ECO:0007669"/>
    <property type="project" value="TreeGrafter"/>
</dbReference>
<feature type="chain" id="PRO_5035841754" evidence="2">
    <location>
        <begin position="23"/>
        <end position="490"/>
    </location>
</feature>
<feature type="signal peptide" evidence="2">
    <location>
        <begin position="1"/>
        <end position="22"/>
    </location>
</feature>
<accession>A0A8S3Z5A2</accession>
<dbReference type="AlphaFoldDB" id="A0A8S3Z5A2"/>
<evidence type="ECO:0000313" key="4">
    <source>
        <dbReference type="Proteomes" id="UP000678393"/>
    </source>
</evidence>